<feature type="transmembrane region" description="Helical" evidence="1">
    <location>
        <begin position="106"/>
        <end position="124"/>
    </location>
</feature>
<dbReference type="Proteomes" id="UP001241935">
    <property type="component" value="Unassembled WGS sequence"/>
</dbReference>
<evidence type="ECO:0000313" key="2">
    <source>
        <dbReference type="EMBL" id="MDK1684852.1"/>
    </source>
</evidence>
<dbReference type="EMBL" id="JASKNE010000001">
    <property type="protein sequence ID" value="MDK1684852.1"/>
    <property type="molecule type" value="Genomic_DNA"/>
</dbReference>
<feature type="transmembrane region" description="Helical" evidence="1">
    <location>
        <begin position="48"/>
        <end position="68"/>
    </location>
</feature>
<feature type="transmembrane region" description="Helical" evidence="1">
    <location>
        <begin position="269"/>
        <end position="295"/>
    </location>
</feature>
<keyword evidence="1" id="KW-0472">Membrane</keyword>
<feature type="transmembrane region" description="Helical" evidence="1">
    <location>
        <begin position="80"/>
        <end position="100"/>
    </location>
</feature>
<reference evidence="2" key="1">
    <citation type="submission" date="2023-04" db="EMBL/GenBank/DDBJ databases">
        <title>The environmental microbiomes in feedlot watering bowls are a reservoir of florfenicol resistance for bovine respiratory disease pathogens.</title>
        <authorList>
            <person name="Kos D.W."/>
            <person name="Ruzzini A.C."/>
            <person name="Schreiner B."/>
            <person name="Jelinski M.D."/>
        </authorList>
    </citation>
    <scope>NUCLEOTIDE SEQUENCE</scope>
    <source>
        <strain evidence="2">WB3</strain>
    </source>
</reference>
<feature type="transmembrane region" description="Helical" evidence="1">
    <location>
        <begin position="301"/>
        <end position="323"/>
    </location>
</feature>
<feature type="transmembrane region" description="Helical" evidence="1">
    <location>
        <begin position="364"/>
        <end position="383"/>
    </location>
</feature>
<evidence type="ECO:0008006" key="4">
    <source>
        <dbReference type="Google" id="ProtNLM"/>
    </source>
</evidence>
<dbReference type="AlphaFoldDB" id="A0AAW6UWU3"/>
<feature type="transmembrane region" description="Helical" evidence="1">
    <location>
        <begin position="233"/>
        <end position="257"/>
    </location>
</feature>
<evidence type="ECO:0000256" key="1">
    <source>
        <dbReference type="SAM" id="Phobius"/>
    </source>
</evidence>
<feature type="transmembrane region" description="Helical" evidence="1">
    <location>
        <begin position="164"/>
        <end position="182"/>
    </location>
</feature>
<name>A0AAW6UWU3_9GAMM</name>
<comment type="caution">
    <text evidence="2">The sequence shown here is derived from an EMBL/GenBank/DDBJ whole genome shotgun (WGS) entry which is preliminary data.</text>
</comment>
<proteinExistence type="predicted"/>
<gene>
    <name evidence="2" type="ORF">QOR41_13705</name>
</gene>
<feature type="transmembrane region" description="Helical" evidence="1">
    <location>
        <begin position="136"/>
        <end position="158"/>
    </location>
</feature>
<feature type="transmembrane region" description="Helical" evidence="1">
    <location>
        <begin position="335"/>
        <end position="358"/>
    </location>
</feature>
<sequence>MDKNQMFKNKNLISLFFSNFTITLVGLITGLILAKFASLEVRGEIGKILIWATFGINLITLGTIEYYFSGGINKKLVINHSIFVSVGIFIISLLGLLFYNNGLGGYLYYILILVPINLYSLYRISELNLCGYLTRLSIVKIIQPVTYLLILIFLIIYSELSVEYILWANLISNFMLFIFLTFIPKIEIKEINKIKFDKEWMLVNFSAILSVLISNFDKVYITYKYSLDEVALYLVGLTLIGAPMGLIGQTYAAKFVYGKAKEESYVRTIGVYVGITLSIGMFIYFTAPFFLNILFKDKYNGILDLILVLIVFGFLTNLRLVVIRILRNLGVNKKILNSEIFIIIGIIIILLFSILNIFENIDLFLSAYSLMFLINILYLLSVFKSVSK</sequence>
<feature type="transmembrane region" description="Helical" evidence="1">
    <location>
        <begin position="12"/>
        <end position="36"/>
    </location>
</feature>
<accession>A0AAW6UWU3</accession>
<protein>
    <recommendedName>
        <fullName evidence="4">Polysaccharide biosynthesis protein</fullName>
    </recommendedName>
</protein>
<dbReference type="RefSeq" id="WP_284067606.1">
    <property type="nucleotide sequence ID" value="NZ_JASKNE010000001.1"/>
</dbReference>
<feature type="transmembrane region" description="Helical" evidence="1">
    <location>
        <begin position="202"/>
        <end position="221"/>
    </location>
</feature>
<keyword evidence="1" id="KW-1133">Transmembrane helix</keyword>
<keyword evidence="1" id="KW-0812">Transmembrane</keyword>
<evidence type="ECO:0000313" key="3">
    <source>
        <dbReference type="Proteomes" id="UP001241935"/>
    </source>
</evidence>
<organism evidence="2 3">
    <name type="scientific">Acinetobacter terrestris</name>
    <dbReference type="NCBI Taxonomy" id="2529843"/>
    <lineage>
        <taxon>Bacteria</taxon>
        <taxon>Pseudomonadati</taxon>
        <taxon>Pseudomonadota</taxon>
        <taxon>Gammaproteobacteria</taxon>
        <taxon>Moraxellales</taxon>
        <taxon>Moraxellaceae</taxon>
        <taxon>Acinetobacter</taxon>
        <taxon>Acinetobacter Taxon 24</taxon>
    </lineage>
</organism>